<evidence type="ECO:0000256" key="1">
    <source>
        <dbReference type="SAM" id="Phobius"/>
    </source>
</evidence>
<evidence type="ECO:0000313" key="3">
    <source>
        <dbReference type="EMBL" id="EGN56197.1"/>
    </source>
</evidence>
<feature type="transmembrane region" description="Helical" evidence="1">
    <location>
        <begin position="364"/>
        <end position="384"/>
    </location>
</feature>
<dbReference type="RefSeq" id="WP_007573181.1">
    <property type="nucleotide sequence ID" value="NZ_BPTS01000001.1"/>
</dbReference>
<feature type="chain" id="PRO_5003375447" description="HTH luxR-type domain-containing protein" evidence="2">
    <location>
        <begin position="21"/>
        <end position="531"/>
    </location>
</feature>
<dbReference type="STRING" id="688246.Premu_0733"/>
<dbReference type="OrthoDB" id="1068402at2"/>
<dbReference type="SUPFAM" id="SSF48452">
    <property type="entry name" value="TPR-like"/>
    <property type="match status" value="1"/>
</dbReference>
<evidence type="ECO:0000256" key="2">
    <source>
        <dbReference type="SAM" id="SignalP"/>
    </source>
</evidence>
<evidence type="ECO:0000313" key="4">
    <source>
        <dbReference type="Proteomes" id="UP000002772"/>
    </source>
</evidence>
<name>F8N6I2_9BACT</name>
<reference evidence="4" key="1">
    <citation type="journal article" date="2011" name="Stand. Genomic Sci.">
        <title>Non-contiguous finished genome sequence of the opportunistic oral pathogen Prevotella multisaccharivorax type strain (PPPA20).</title>
        <authorList>
            <person name="Pati A."/>
            <person name="Gronow S."/>
            <person name="Lu M."/>
            <person name="Lapidus A."/>
            <person name="Nolan M."/>
            <person name="Lucas S."/>
            <person name="Hammon N."/>
            <person name="Deshpande S."/>
            <person name="Cheng J.F."/>
            <person name="Tapia R."/>
            <person name="Han C."/>
            <person name="Goodwin L."/>
            <person name="Pitluck S."/>
            <person name="Liolios K."/>
            <person name="Pagani I."/>
            <person name="Mavromatis K."/>
            <person name="Mikhailova N."/>
            <person name="Huntemann M."/>
            <person name="Chen A."/>
            <person name="Palaniappan K."/>
            <person name="Land M."/>
            <person name="Hauser L."/>
            <person name="Detter J.C."/>
            <person name="Brambilla E.M."/>
            <person name="Rohde M."/>
            <person name="Goker M."/>
            <person name="Woyke T."/>
            <person name="Bristow J."/>
            <person name="Eisen J.A."/>
            <person name="Markowitz V."/>
            <person name="Hugenholtz P."/>
            <person name="Kyrpides N.C."/>
            <person name="Klenk H.P."/>
            <person name="Ivanova N."/>
        </authorList>
    </citation>
    <scope>NUCLEOTIDE SEQUENCE [LARGE SCALE GENOMIC DNA]</scope>
    <source>
        <strain evidence="4">DSM 17128</strain>
    </source>
</reference>
<dbReference type="AlphaFoldDB" id="F8N6I2"/>
<dbReference type="InterPro" id="IPR016032">
    <property type="entry name" value="Sig_transdc_resp-reg_C-effctor"/>
</dbReference>
<feature type="signal peptide" evidence="2">
    <location>
        <begin position="1"/>
        <end position="20"/>
    </location>
</feature>
<dbReference type="GO" id="GO:0006355">
    <property type="term" value="P:regulation of DNA-templated transcription"/>
    <property type="evidence" value="ECO:0007669"/>
    <property type="project" value="InterPro"/>
</dbReference>
<sequence>MKTIIKLVIVCLFSSMILCCTDKDTIKISSIIPVVEAKPDTALMMLDSINQIKLSDKSYALYSFVYTMAQDKAGYDIDNDSLIRVAYNWYRNKPNDSLYAKCLYYMGLYYAQNDSTEKALVCFSNANIVVRTRHDYYTQSLALYQTSIIQRDYAPRRAIRSAKDAISLYNKAGKITLSNEAYSVLNLADCIAYNQSENDNISKAIITANKALALAWESKDSSVIADTYQDLSLFHSILEQPSQALSCTKLSWRYRSRKDNSAKVALANAYLTSDSPSKAKEIIMSIRKKDYRKNGSSLYSLLRFIAFKEKDYVSANRYADSTEIYLKEENSANLKDKDSYYSSLIQKDNARRARMEKAKQIQNVIMLAIIIVVFLIGTLILHYARMEKKRLLLKLRHQQDSYLMQMEHKERQLAMMKNFLMRKIDILQKLNKLKSEDKRSIILNEEDWNELEIFLNSTYDGFVVRLYQQFSRLTKKDVHFLMLIKAGLSYSSIAMAYNIEAKSVKQKLFLLKEKLGLKGSKISTYEFINEF</sequence>
<keyword evidence="1" id="KW-0472">Membrane</keyword>
<proteinExistence type="predicted"/>
<keyword evidence="1" id="KW-0812">Transmembrane</keyword>
<dbReference type="HOGENOM" id="CLU_030491_4_0_10"/>
<dbReference type="Proteomes" id="UP000002772">
    <property type="component" value="Unassembled WGS sequence"/>
</dbReference>
<dbReference type="GO" id="GO:0003677">
    <property type="term" value="F:DNA binding"/>
    <property type="evidence" value="ECO:0007669"/>
    <property type="project" value="InterPro"/>
</dbReference>
<keyword evidence="4" id="KW-1185">Reference proteome</keyword>
<protein>
    <recommendedName>
        <fullName evidence="5">HTH luxR-type domain-containing protein</fullName>
    </recommendedName>
</protein>
<dbReference type="EMBL" id="GL945017">
    <property type="protein sequence ID" value="EGN56197.1"/>
    <property type="molecule type" value="Genomic_DNA"/>
</dbReference>
<dbReference type="InterPro" id="IPR011990">
    <property type="entry name" value="TPR-like_helical_dom_sf"/>
</dbReference>
<keyword evidence="2" id="KW-0732">Signal</keyword>
<evidence type="ECO:0008006" key="5">
    <source>
        <dbReference type="Google" id="ProtNLM"/>
    </source>
</evidence>
<organism evidence="3 4">
    <name type="scientific">Hallella multisaccharivorax DSM 17128</name>
    <dbReference type="NCBI Taxonomy" id="688246"/>
    <lineage>
        <taxon>Bacteria</taxon>
        <taxon>Pseudomonadati</taxon>
        <taxon>Bacteroidota</taxon>
        <taxon>Bacteroidia</taxon>
        <taxon>Bacteroidales</taxon>
        <taxon>Prevotellaceae</taxon>
        <taxon>Hallella</taxon>
    </lineage>
</organism>
<dbReference type="SUPFAM" id="SSF46894">
    <property type="entry name" value="C-terminal effector domain of the bipartite response regulators"/>
    <property type="match status" value="1"/>
</dbReference>
<accession>F8N6I2</accession>
<gene>
    <name evidence="3" type="ORF">Premu_0733</name>
</gene>
<keyword evidence="1" id="KW-1133">Transmembrane helix</keyword>
<dbReference type="Gene3D" id="1.25.40.10">
    <property type="entry name" value="Tetratricopeptide repeat domain"/>
    <property type="match status" value="1"/>
</dbReference>
<dbReference type="eggNOG" id="COG3063">
    <property type="taxonomic scope" value="Bacteria"/>
</dbReference>